<comment type="caution">
    <text evidence="1">The sequence shown here is derived from an EMBL/GenBank/DDBJ whole genome shotgun (WGS) entry which is preliminary data.</text>
</comment>
<gene>
    <name evidence="1" type="ORF">ENU31_04300</name>
</gene>
<protein>
    <submittedName>
        <fullName evidence="1">Uncharacterized protein</fullName>
    </submittedName>
</protein>
<proteinExistence type="predicted"/>
<evidence type="ECO:0000313" key="1">
    <source>
        <dbReference type="EMBL" id="HGM07612.1"/>
    </source>
</evidence>
<dbReference type="EMBL" id="DTCA01000130">
    <property type="protein sequence ID" value="HGM07612.1"/>
    <property type="molecule type" value="Genomic_DNA"/>
</dbReference>
<name>A0A7C4H353_9CREN</name>
<dbReference type="AlphaFoldDB" id="A0A7C4H353"/>
<organism evidence="1">
    <name type="scientific">Ignisphaera aggregans</name>
    <dbReference type="NCBI Taxonomy" id="334771"/>
    <lineage>
        <taxon>Archaea</taxon>
        <taxon>Thermoproteota</taxon>
        <taxon>Thermoprotei</taxon>
        <taxon>Desulfurococcales</taxon>
        <taxon>Desulfurococcaceae</taxon>
        <taxon>Ignisphaera</taxon>
    </lineage>
</organism>
<sequence>MSTKVYEYEAKYIPKKFDVDRGIMYLEFPLNAYWRNTKSTDLNIRNVEGLIYPSYTILTYAEKYKIEQIEPTKFRIHELAGYTPCILCGKIIRSELSNIDVEVKKPIRRYYEEIAYELALTQLAYDLSKKVKAHIVYTHNHKFKSLGKENILIIRNVGAEDIVVSSSIATYMCQYDGAKVYGVLGMLDHIVSEHEHTNTSKKVVEFVDRVNKTTHKLLSLGKENIPILGAFRNTFSYVAVESTGYNGSRLLTLEYIKRWLVLKAVEREGRVDIIATAIIPRALRGIYHHPLFRYAILEMAYKANPGKYNYFMMRVKKILRRMGYSTERIDKIDSLITGSLAYTPIEPKHAFNVDMNVLEAVREKLEEKALDLKVFLSHKVV</sequence>
<reference evidence="1" key="1">
    <citation type="journal article" date="2020" name="mSystems">
        <title>Genome- and Community-Level Interaction Insights into Carbon Utilization and Element Cycling Functions of Hydrothermarchaeota in Hydrothermal Sediment.</title>
        <authorList>
            <person name="Zhou Z."/>
            <person name="Liu Y."/>
            <person name="Xu W."/>
            <person name="Pan J."/>
            <person name="Luo Z.H."/>
            <person name="Li M."/>
        </authorList>
    </citation>
    <scope>NUCLEOTIDE SEQUENCE [LARGE SCALE GENOMIC DNA]</scope>
    <source>
        <strain evidence="1">SpSt-658</strain>
    </source>
</reference>
<accession>A0A7C4H353</accession>